<dbReference type="PANTHER" id="PTHR12840:SF1">
    <property type="entry name" value="NADH DEHYDROGENASE [UBIQUINONE] 1 BETA SUBCOMPLEX SUBUNIT 8, MITOCHONDRIAL"/>
    <property type="match status" value="1"/>
</dbReference>
<dbReference type="OrthoDB" id="2014058at2759"/>
<keyword evidence="1" id="KW-0812">Transmembrane</keyword>
<evidence type="ECO:0008006" key="3">
    <source>
        <dbReference type="Google" id="ProtNLM"/>
    </source>
</evidence>
<protein>
    <recommendedName>
        <fullName evidence="3">NADH dehydrogenase [ubiquinone] 1 beta subcomplex subunit 8, mitochondrial</fullName>
    </recommendedName>
</protein>
<evidence type="ECO:0000256" key="1">
    <source>
        <dbReference type="SAM" id="Phobius"/>
    </source>
</evidence>
<accession>A0A0L8G2S1</accession>
<name>A0A0L8G2S1_OCTBM</name>
<dbReference type="InterPro" id="IPR008699">
    <property type="entry name" value="NDUFB8"/>
</dbReference>
<keyword evidence="1" id="KW-0472">Membrane</keyword>
<gene>
    <name evidence="2" type="ORF">OCBIM_22001218mg</name>
</gene>
<proteinExistence type="predicted"/>
<dbReference type="PANTHER" id="PTHR12840">
    <property type="entry name" value="NADH-UBIQUINONE OXIDOREDUCTASE ASHI SUBUNIT"/>
    <property type="match status" value="1"/>
</dbReference>
<reference evidence="2" key="1">
    <citation type="submission" date="2015-07" db="EMBL/GenBank/DDBJ databases">
        <title>MeaNS - Measles Nucleotide Surveillance Program.</title>
        <authorList>
            <person name="Tran T."/>
            <person name="Druce J."/>
        </authorList>
    </citation>
    <scope>NUCLEOTIDE SEQUENCE</scope>
    <source>
        <strain evidence="2">UCB-OBI-ISO-001</strain>
        <tissue evidence="2">Gonad</tissue>
    </source>
</reference>
<dbReference type="GO" id="GO:0005739">
    <property type="term" value="C:mitochondrion"/>
    <property type="evidence" value="ECO:0007669"/>
    <property type="project" value="InterPro"/>
</dbReference>
<dbReference type="OMA" id="RNHWNYQ"/>
<keyword evidence="1" id="KW-1133">Transmembrane helix</keyword>
<evidence type="ECO:0000313" key="2">
    <source>
        <dbReference type="EMBL" id="KOF71326.1"/>
    </source>
</evidence>
<dbReference type="STRING" id="37653.A0A0L8G2S1"/>
<dbReference type="Pfam" id="PF05821">
    <property type="entry name" value="NDUF_B8"/>
    <property type="match status" value="1"/>
</dbReference>
<dbReference type="EMBL" id="KQ424229">
    <property type="protein sequence ID" value="KOF71326.1"/>
    <property type="molecule type" value="Genomic_DNA"/>
</dbReference>
<organism evidence="2">
    <name type="scientific">Octopus bimaculoides</name>
    <name type="common">California two-spotted octopus</name>
    <dbReference type="NCBI Taxonomy" id="37653"/>
    <lineage>
        <taxon>Eukaryota</taxon>
        <taxon>Metazoa</taxon>
        <taxon>Spiralia</taxon>
        <taxon>Lophotrochozoa</taxon>
        <taxon>Mollusca</taxon>
        <taxon>Cephalopoda</taxon>
        <taxon>Coleoidea</taxon>
        <taxon>Octopodiformes</taxon>
        <taxon>Octopoda</taxon>
        <taxon>Incirrata</taxon>
        <taxon>Octopodidae</taxon>
        <taxon>Octopus</taxon>
    </lineage>
</organism>
<dbReference type="KEGG" id="obi:106879523"/>
<dbReference type="AlphaFoldDB" id="A0A0L8G2S1"/>
<sequence>MASFRNFNRAVSALRSVSSVNQIRKIYIGRPLAAYWNHDWQPEKFPETPEERARAAKKYGLRLEDYEPYPNDGTGLGDYPKLPPVSAEGRDPYVNWDMPELKRNFGEPMHAESNWLTEDRMSPDVINNLRYSLKKQALVFFGILGGVALTAYLTSSVVLHPAVMPKQFPFNNLHTERGGDPADVKPVVNYTFESVE</sequence>
<feature type="transmembrane region" description="Helical" evidence="1">
    <location>
        <begin position="137"/>
        <end position="159"/>
    </location>
</feature>